<dbReference type="SMART" id="SM00060">
    <property type="entry name" value="FN3"/>
    <property type="match status" value="1"/>
</dbReference>
<dbReference type="GO" id="GO:0005576">
    <property type="term" value="C:extracellular region"/>
    <property type="evidence" value="ECO:0007669"/>
    <property type="project" value="InterPro"/>
</dbReference>
<dbReference type="SUPFAM" id="SSF49265">
    <property type="entry name" value="Fibronectin type III"/>
    <property type="match status" value="1"/>
</dbReference>
<dbReference type="InterPro" id="IPR036116">
    <property type="entry name" value="FN3_sf"/>
</dbReference>
<name>A0A7W2KY14_PSEPU</name>
<dbReference type="AlphaFoldDB" id="A0A7W2KY14"/>
<dbReference type="GO" id="GO:0004553">
    <property type="term" value="F:hydrolase activity, hydrolyzing O-glycosyl compounds"/>
    <property type="evidence" value="ECO:0007669"/>
    <property type="project" value="InterPro"/>
</dbReference>
<reference evidence="3 4" key="1">
    <citation type="submission" date="2020-07" db="EMBL/GenBank/DDBJ databases">
        <title>Diversity of carbapenemase encoding genes among Pseudomonas putida group clinical isolates in a tertiary Brazilian hospital.</title>
        <authorList>
            <person name="Alberto-Lei F."/>
            <person name="Nodari C.S."/>
            <person name="Streling A.P."/>
            <person name="Paulino J.T."/>
            <person name="Bessa-Neto F.O."/>
            <person name="Cayo R."/>
            <person name="Gales A.C."/>
        </authorList>
    </citation>
    <scope>NUCLEOTIDE SEQUENCE [LARGE SCALE GENOMIC DNA]</scope>
    <source>
        <strain evidence="3 4">12464</strain>
    </source>
</reference>
<dbReference type="GO" id="GO:0005975">
    <property type="term" value="P:carbohydrate metabolic process"/>
    <property type="evidence" value="ECO:0007669"/>
    <property type="project" value="InterPro"/>
</dbReference>
<dbReference type="Gene3D" id="2.10.10.20">
    <property type="entry name" value="Carbohydrate-binding module superfamily 5/12"/>
    <property type="match status" value="1"/>
</dbReference>
<dbReference type="InterPro" id="IPR003961">
    <property type="entry name" value="FN3_dom"/>
</dbReference>
<proteinExistence type="predicted"/>
<dbReference type="CDD" id="cd12214">
    <property type="entry name" value="ChiA1_BD"/>
    <property type="match status" value="1"/>
</dbReference>
<dbReference type="InterPro" id="IPR013783">
    <property type="entry name" value="Ig-like_fold"/>
</dbReference>
<comment type="caution">
    <text evidence="3">The sequence shown here is derived from an EMBL/GenBank/DDBJ whole genome shotgun (WGS) entry which is preliminary data.</text>
</comment>
<dbReference type="GO" id="GO:0030246">
    <property type="term" value="F:carbohydrate binding"/>
    <property type="evidence" value="ECO:0007669"/>
    <property type="project" value="InterPro"/>
</dbReference>
<accession>A0A7W2KY14</accession>
<dbReference type="EMBL" id="JACGDG010000003">
    <property type="protein sequence ID" value="MBA6114947.1"/>
    <property type="molecule type" value="Genomic_DNA"/>
</dbReference>
<evidence type="ECO:0000313" key="3">
    <source>
        <dbReference type="EMBL" id="MBA6114947.1"/>
    </source>
</evidence>
<feature type="domain" description="Fibronectin type-III" evidence="2">
    <location>
        <begin position="125"/>
        <end position="212"/>
    </location>
</feature>
<dbReference type="InterPro" id="IPR003610">
    <property type="entry name" value="CBM5/12"/>
</dbReference>
<dbReference type="Pfam" id="PF02839">
    <property type="entry name" value="CBM_5_12"/>
    <property type="match status" value="1"/>
</dbReference>
<dbReference type="InterPro" id="IPR036573">
    <property type="entry name" value="CBM_sf_5/12"/>
</dbReference>
<gene>
    <name evidence="3" type="ORF">H4C47_04275</name>
</gene>
<dbReference type="Proteomes" id="UP000553948">
    <property type="component" value="Unassembled WGS sequence"/>
</dbReference>
<keyword evidence="1" id="KW-0378">Hydrolase</keyword>
<dbReference type="Gene3D" id="2.60.40.10">
    <property type="entry name" value="Immunoglobulins"/>
    <property type="match status" value="2"/>
</dbReference>
<organism evidence="3 4">
    <name type="scientific">Pseudomonas putida</name>
    <name type="common">Arthrobacter siderocapsulatus</name>
    <dbReference type="NCBI Taxonomy" id="303"/>
    <lineage>
        <taxon>Bacteria</taxon>
        <taxon>Pseudomonadati</taxon>
        <taxon>Pseudomonadota</taxon>
        <taxon>Gammaproteobacteria</taxon>
        <taxon>Pseudomonadales</taxon>
        <taxon>Pseudomonadaceae</taxon>
        <taxon>Pseudomonas</taxon>
    </lineage>
</organism>
<dbReference type="RefSeq" id="WP_176513661.1">
    <property type="nucleotide sequence ID" value="NZ_CP060529.1"/>
</dbReference>
<evidence type="ECO:0000256" key="1">
    <source>
        <dbReference type="ARBA" id="ARBA00022801"/>
    </source>
</evidence>
<dbReference type="Pfam" id="PF00041">
    <property type="entry name" value="fn3"/>
    <property type="match status" value="1"/>
</dbReference>
<dbReference type="PROSITE" id="PS50853">
    <property type="entry name" value="FN3"/>
    <property type="match status" value="1"/>
</dbReference>
<dbReference type="SUPFAM" id="SSF51055">
    <property type="entry name" value="Carbohydrate binding domain"/>
    <property type="match status" value="1"/>
</dbReference>
<evidence type="ECO:0000259" key="2">
    <source>
        <dbReference type="PROSITE" id="PS50853"/>
    </source>
</evidence>
<evidence type="ECO:0000313" key="4">
    <source>
        <dbReference type="Proteomes" id="UP000553948"/>
    </source>
</evidence>
<sequence length="265" mass="29422">MQDYLESPVSDSQATQRSPATPFDFKLEALSDTVGKFYYKQPASDIPIKRWEIERSEDRFATSPFNRSIAQLEIAFTERRRTWAGMKPDTAYAFRIRTRGVNNVASPWSEIVLGHTLGLGGVPSTPKKLRILANTGQRLDLTWEACVAATSIKEYSIYRDGRVVGRVPGEHLTFQDSGLKPGALYTYVVVACDQVGQVSTPSATLSARTEGSNGQAQWQVNQRYEIGDIVTHQGSLWQCVQAHVAYSPDWAPGLPGIEVLWQLLG</sequence>
<dbReference type="CDD" id="cd00063">
    <property type="entry name" value="FN3"/>
    <property type="match status" value="1"/>
</dbReference>
<protein>
    <recommendedName>
        <fullName evidence="2">Fibronectin type-III domain-containing protein</fullName>
    </recommendedName>
</protein>